<proteinExistence type="predicted"/>
<dbReference type="GO" id="GO:0007165">
    <property type="term" value="P:signal transduction"/>
    <property type="evidence" value="ECO:0007669"/>
    <property type="project" value="InterPro"/>
</dbReference>
<accession>A0A7G9SMX2</accession>
<keyword evidence="2" id="KW-0812">Transmembrane</keyword>
<dbReference type="SUPFAM" id="SSF109604">
    <property type="entry name" value="HD-domain/PDEase-like"/>
    <property type="match status" value="2"/>
</dbReference>
<dbReference type="EMBL" id="CP060719">
    <property type="protein sequence ID" value="QNN69197.1"/>
    <property type="molecule type" value="Genomic_DNA"/>
</dbReference>
<feature type="transmembrane region" description="Helical" evidence="2">
    <location>
        <begin position="35"/>
        <end position="56"/>
    </location>
</feature>
<dbReference type="PROSITE" id="PS50885">
    <property type="entry name" value="HAMP"/>
    <property type="match status" value="1"/>
</dbReference>
<dbReference type="SUPFAM" id="SSF55781">
    <property type="entry name" value="GAF domain-like"/>
    <property type="match status" value="1"/>
</dbReference>
<gene>
    <name evidence="4" type="ORF">H9L16_10885</name>
</gene>
<dbReference type="CDD" id="cd00077">
    <property type="entry name" value="HDc"/>
    <property type="match status" value="1"/>
</dbReference>
<feature type="domain" description="HAMP" evidence="3">
    <location>
        <begin position="58"/>
        <end position="111"/>
    </location>
</feature>
<dbReference type="Proteomes" id="UP000515804">
    <property type="component" value="Chromosome"/>
</dbReference>
<dbReference type="Pfam" id="PF00672">
    <property type="entry name" value="HAMP"/>
    <property type="match status" value="1"/>
</dbReference>
<dbReference type="InterPro" id="IPR003660">
    <property type="entry name" value="HAMP_dom"/>
</dbReference>
<evidence type="ECO:0000256" key="1">
    <source>
        <dbReference type="SAM" id="MobiDB-lite"/>
    </source>
</evidence>
<dbReference type="SMART" id="SM00471">
    <property type="entry name" value="HDc"/>
    <property type="match status" value="1"/>
</dbReference>
<keyword evidence="2" id="KW-0472">Membrane</keyword>
<dbReference type="RefSeq" id="WP_187551720.1">
    <property type="nucleotide sequence ID" value="NZ_CP060719.1"/>
</dbReference>
<dbReference type="PANTHER" id="PTHR45228">
    <property type="entry name" value="CYCLIC DI-GMP PHOSPHODIESTERASE TM_0186-RELATED"/>
    <property type="match status" value="1"/>
</dbReference>
<dbReference type="Gene3D" id="3.30.450.40">
    <property type="match status" value="1"/>
</dbReference>
<dbReference type="InterPro" id="IPR052020">
    <property type="entry name" value="Cyclic_di-GMP/3'3'-cGAMP_PDE"/>
</dbReference>
<feature type="transmembrane region" description="Helical" evidence="2">
    <location>
        <begin position="10"/>
        <end position="29"/>
    </location>
</feature>
<name>A0A7G9SMX2_9GAMM</name>
<dbReference type="InterPro" id="IPR003607">
    <property type="entry name" value="HD/PDEase_dom"/>
</dbReference>
<evidence type="ECO:0000259" key="3">
    <source>
        <dbReference type="PROSITE" id="PS50885"/>
    </source>
</evidence>
<dbReference type="SMART" id="SM00304">
    <property type="entry name" value="HAMP"/>
    <property type="match status" value="1"/>
</dbReference>
<dbReference type="KEGG" id="tcn:H9L16_10885"/>
<dbReference type="Gene3D" id="1.10.3210.10">
    <property type="entry name" value="Hypothetical protein af1432"/>
    <property type="match status" value="2"/>
</dbReference>
<sequence length="681" mass="75028">MHGKRTSIPLYLHITLLSFGLVVATALVLRHFGDVIPGLAEFGLLLGAVAIVALLASRRIAAPLEALAKEAEAVRHFDFNDHPLIHSTVREIDQLGGAFDQMRDAVRRFLRINRRLATETDLEALQPWLLDKMVDIAGARAGVLYLVDAADDALRATAMDTSGGRANAVRDLPPLAQDALPRLLADARATMRPVGGHLSGDDLQALGLEPEFAAFGTLALPLQDRREQLLGMLLLFKDGEIDEASASFIAALAASAATSLETQELLRGQKALMEASIRMVAGAIDAQSPYTGGHCERVPELTFMLARAACATQAGPYAGFDLDTEQWEALHIAAWLHDCGKVTTPEYVVDKATKLETVNDRIHEIRTRFEVLKRDADIDYWRGVAQGGDETALRQARDALQATLDSEFAFVAQCNVGGEFLSPDKQARLREIGSRRWQRTLDDRLGLSRDELARKPPQAAALPADETLLADKPEHRIARPESERIPDDNRWGFRMDVPELLYNRGELHNLSISRGTLTAEERYKINEHMVQTIVMLGELPFPRHLREVPEIAGGHHEKMDGTGYPKRLDRSQLSPLARMMAIADIFEALTAADRRTSPARPCPRHCRSWRRCARTSTSTRNCSSCSCAAACTRTMRSASCAPSRSMRCASRTICSAPRREPASTPRWLSSAPAMTDRSPHA</sequence>
<dbReference type="CDD" id="cd06225">
    <property type="entry name" value="HAMP"/>
    <property type="match status" value="1"/>
</dbReference>
<protein>
    <submittedName>
        <fullName evidence="4">HAMP domain-containing protein</fullName>
    </submittedName>
</protein>
<dbReference type="GO" id="GO:0016020">
    <property type="term" value="C:membrane"/>
    <property type="evidence" value="ECO:0007669"/>
    <property type="project" value="InterPro"/>
</dbReference>
<keyword evidence="5" id="KW-1185">Reference proteome</keyword>
<dbReference type="PANTHER" id="PTHR45228:SF5">
    <property type="entry name" value="CYCLIC DI-GMP PHOSPHODIESTERASE VC_1348-RELATED"/>
    <property type="match status" value="1"/>
</dbReference>
<dbReference type="AlphaFoldDB" id="A0A7G9SMX2"/>
<reference evidence="4 5" key="1">
    <citation type="submission" date="2020-08" db="EMBL/GenBank/DDBJ databases">
        <title>Genome sequence of Thermomonas carbonis KCTC 42013T.</title>
        <authorList>
            <person name="Hyun D.-W."/>
            <person name="Bae J.-W."/>
        </authorList>
    </citation>
    <scope>NUCLEOTIDE SEQUENCE [LARGE SCALE GENOMIC DNA]</scope>
    <source>
        <strain evidence="4 5">KCTC 42013</strain>
    </source>
</reference>
<dbReference type="Gene3D" id="6.10.340.10">
    <property type="match status" value="1"/>
</dbReference>
<dbReference type="Pfam" id="PF13487">
    <property type="entry name" value="HD_5"/>
    <property type="match status" value="1"/>
</dbReference>
<evidence type="ECO:0000313" key="4">
    <source>
        <dbReference type="EMBL" id="QNN69197.1"/>
    </source>
</evidence>
<feature type="region of interest" description="Disordered" evidence="1">
    <location>
        <begin position="659"/>
        <end position="681"/>
    </location>
</feature>
<evidence type="ECO:0000256" key="2">
    <source>
        <dbReference type="SAM" id="Phobius"/>
    </source>
</evidence>
<keyword evidence="2" id="KW-1133">Transmembrane helix</keyword>
<organism evidence="4 5">
    <name type="scientific">Thermomonas carbonis</name>
    <dbReference type="NCBI Taxonomy" id="1463158"/>
    <lineage>
        <taxon>Bacteria</taxon>
        <taxon>Pseudomonadati</taxon>
        <taxon>Pseudomonadota</taxon>
        <taxon>Gammaproteobacteria</taxon>
        <taxon>Lysobacterales</taxon>
        <taxon>Lysobacteraceae</taxon>
        <taxon>Thermomonas</taxon>
    </lineage>
</organism>
<dbReference type="InterPro" id="IPR029016">
    <property type="entry name" value="GAF-like_dom_sf"/>
</dbReference>
<evidence type="ECO:0000313" key="5">
    <source>
        <dbReference type="Proteomes" id="UP000515804"/>
    </source>
</evidence>